<keyword evidence="2" id="KW-1185">Reference proteome</keyword>
<evidence type="ECO:0000313" key="1">
    <source>
        <dbReference type="EMBL" id="KAK4730676.1"/>
    </source>
</evidence>
<reference evidence="1 2" key="1">
    <citation type="submission" date="2023-10" db="EMBL/GenBank/DDBJ databases">
        <title>Genome-Wide Identification Analysis in wild type Solanum Pinnatisectum Reveals Some Genes Defensing Phytophthora Infestans.</title>
        <authorList>
            <person name="Sun C."/>
        </authorList>
    </citation>
    <scope>NUCLEOTIDE SEQUENCE [LARGE SCALE GENOMIC DNA]</scope>
    <source>
        <strain evidence="1">LQN</strain>
        <tissue evidence="1">Leaf</tissue>
    </source>
</reference>
<dbReference type="EMBL" id="JAWPEI010000003">
    <property type="protein sequence ID" value="KAK4730676.1"/>
    <property type="molecule type" value="Genomic_DNA"/>
</dbReference>
<gene>
    <name evidence="1" type="ORF">R3W88_023664</name>
</gene>
<name>A0AAV9LY37_9SOLN</name>
<protein>
    <submittedName>
        <fullName evidence="1">Uncharacterized protein</fullName>
    </submittedName>
</protein>
<dbReference type="AlphaFoldDB" id="A0AAV9LY37"/>
<comment type="caution">
    <text evidence="1">The sequence shown here is derived from an EMBL/GenBank/DDBJ whole genome shotgun (WGS) entry which is preliminary data.</text>
</comment>
<organism evidence="1 2">
    <name type="scientific">Solanum pinnatisectum</name>
    <name type="common">tansyleaf nightshade</name>
    <dbReference type="NCBI Taxonomy" id="50273"/>
    <lineage>
        <taxon>Eukaryota</taxon>
        <taxon>Viridiplantae</taxon>
        <taxon>Streptophyta</taxon>
        <taxon>Embryophyta</taxon>
        <taxon>Tracheophyta</taxon>
        <taxon>Spermatophyta</taxon>
        <taxon>Magnoliopsida</taxon>
        <taxon>eudicotyledons</taxon>
        <taxon>Gunneridae</taxon>
        <taxon>Pentapetalae</taxon>
        <taxon>asterids</taxon>
        <taxon>lamiids</taxon>
        <taxon>Solanales</taxon>
        <taxon>Solanaceae</taxon>
        <taxon>Solanoideae</taxon>
        <taxon>Solaneae</taxon>
        <taxon>Solanum</taxon>
    </lineage>
</organism>
<proteinExistence type="predicted"/>
<accession>A0AAV9LY37</accession>
<dbReference type="Proteomes" id="UP001311915">
    <property type="component" value="Unassembled WGS sequence"/>
</dbReference>
<sequence length="110" mass="12647">MEIGVEKPFYGEGDFDLTPCVGVLGSDLSILCNNQSLQTDVWIMKEYEIKESWTKMYTINRLNDQPEGYGFFPLFCKMSNKGEILIQVDQSTFMIYDPKNDSFICQKGGY</sequence>
<evidence type="ECO:0000313" key="2">
    <source>
        <dbReference type="Proteomes" id="UP001311915"/>
    </source>
</evidence>